<feature type="signal peptide" evidence="9">
    <location>
        <begin position="1"/>
        <end position="22"/>
    </location>
</feature>
<comment type="subcellular location">
    <subcellularLocation>
        <location evidence="2">Cell envelope</location>
    </subcellularLocation>
    <subcellularLocation>
        <location evidence="1">Membrane</location>
        <topology evidence="1">Multi-pass membrane protein</topology>
    </subcellularLocation>
</comment>
<evidence type="ECO:0000256" key="4">
    <source>
        <dbReference type="ARBA" id="ARBA00022729"/>
    </source>
</evidence>
<keyword evidence="7" id="KW-0325">Glycoprotein</keyword>
<dbReference type="EMBL" id="JACATN010000001">
    <property type="protein sequence ID" value="MBT2159695.1"/>
    <property type="molecule type" value="Genomic_DNA"/>
</dbReference>
<dbReference type="SUPFAM" id="SSF48230">
    <property type="entry name" value="Chondroitin AC/alginate lyase"/>
    <property type="match status" value="1"/>
</dbReference>
<keyword evidence="6" id="KW-0472">Membrane</keyword>
<evidence type="ECO:0000256" key="6">
    <source>
        <dbReference type="ARBA" id="ARBA00023136"/>
    </source>
</evidence>
<evidence type="ECO:0000256" key="5">
    <source>
        <dbReference type="ARBA" id="ARBA00022989"/>
    </source>
</evidence>
<keyword evidence="4 9" id="KW-0732">Signal</keyword>
<evidence type="ECO:0000256" key="2">
    <source>
        <dbReference type="ARBA" id="ARBA00004196"/>
    </source>
</evidence>
<feature type="chain" id="PRO_5045089381" evidence="9">
    <location>
        <begin position="23"/>
        <end position="666"/>
    </location>
</feature>
<keyword evidence="3" id="KW-0812">Transmembrane</keyword>
<evidence type="ECO:0000259" key="11">
    <source>
        <dbReference type="Pfam" id="PF16332"/>
    </source>
</evidence>
<dbReference type="InterPro" id="IPR012480">
    <property type="entry name" value="Hepar_II_III_C"/>
</dbReference>
<keyword evidence="5" id="KW-1133">Transmembrane helix</keyword>
<evidence type="ECO:0000256" key="7">
    <source>
        <dbReference type="ARBA" id="ARBA00023180"/>
    </source>
</evidence>
<dbReference type="Gene3D" id="2.70.98.70">
    <property type="match status" value="1"/>
</dbReference>
<evidence type="ECO:0000256" key="3">
    <source>
        <dbReference type="ARBA" id="ARBA00022692"/>
    </source>
</evidence>
<dbReference type="RefSeq" id="WP_214609990.1">
    <property type="nucleotide sequence ID" value="NZ_JACATN010000001.1"/>
</dbReference>
<evidence type="ECO:0000256" key="1">
    <source>
        <dbReference type="ARBA" id="ARBA00004141"/>
    </source>
</evidence>
<dbReference type="Pfam" id="PF16332">
    <property type="entry name" value="DUF4962"/>
    <property type="match status" value="1"/>
</dbReference>
<keyword evidence="13" id="KW-1185">Reference proteome</keyword>
<comment type="caution">
    <text evidence="12">The sequence shown here is derived from an EMBL/GenBank/DDBJ whole genome shotgun (WGS) entry which is preliminary data.</text>
</comment>
<organism evidence="12 13">
    <name type="scientific">Zobellia barbeyronii</name>
    <dbReference type="NCBI Taxonomy" id="2748009"/>
    <lineage>
        <taxon>Bacteria</taxon>
        <taxon>Pseudomonadati</taxon>
        <taxon>Bacteroidota</taxon>
        <taxon>Flavobacteriia</taxon>
        <taxon>Flavobacteriales</taxon>
        <taxon>Flavobacteriaceae</taxon>
        <taxon>Zobellia</taxon>
    </lineage>
</organism>
<reference evidence="12 13" key="1">
    <citation type="submission" date="2020-06" db="EMBL/GenBank/DDBJ databases">
        <authorList>
            <person name="Isaeva M.P."/>
            <person name="Chernysheva N.Y."/>
        </authorList>
    </citation>
    <scope>NUCLEOTIDE SEQUENCE [LARGE SCALE GENOMIC DNA]</scope>
    <source>
        <strain evidence="12 13">KMM 6746</strain>
    </source>
</reference>
<protein>
    <submittedName>
        <fullName evidence="12">DUF4962 domain-containing protein</fullName>
    </submittedName>
</protein>
<feature type="domain" description="Heparinase II/III-like C-terminal" evidence="10">
    <location>
        <begin position="424"/>
        <end position="582"/>
    </location>
</feature>
<dbReference type="PANTHER" id="PTHR15532">
    <property type="match status" value="1"/>
</dbReference>
<feature type="domain" description="Heparinase II N-terminal" evidence="11">
    <location>
        <begin position="109"/>
        <end position="326"/>
    </location>
</feature>
<proteinExistence type="predicted"/>
<evidence type="ECO:0000259" key="10">
    <source>
        <dbReference type="Pfam" id="PF07940"/>
    </source>
</evidence>
<evidence type="ECO:0000313" key="13">
    <source>
        <dbReference type="Proteomes" id="UP000740413"/>
    </source>
</evidence>
<evidence type="ECO:0000256" key="9">
    <source>
        <dbReference type="SAM" id="SignalP"/>
    </source>
</evidence>
<reference evidence="13" key="2">
    <citation type="submission" date="2023-07" db="EMBL/GenBank/DDBJ databases">
        <title>Zobellia barbeyronii sp. nov., a new marine flavobacterium, isolated from green and red algae.</title>
        <authorList>
            <person name="Nedashkovskaya O.I."/>
            <person name="Otstavnykh N."/>
            <person name="Zhukova N."/>
            <person name="Guzev K."/>
            <person name="Chausova V."/>
            <person name="Tekutyeva L."/>
            <person name="Mikhailov V."/>
            <person name="Isaeva M."/>
        </authorList>
    </citation>
    <scope>NUCLEOTIDE SEQUENCE [LARGE SCALE GENOMIC DNA]</scope>
    <source>
        <strain evidence="13">KMM 6746</strain>
    </source>
</reference>
<dbReference type="Gene3D" id="1.50.10.100">
    <property type="entry name" value="Chondroitin AC/alginate lyase"/>
    <property type="match status" value="1"/>
</dbReference>
<evidence type="ECO:0000313" key="12">
    <source>
        <dbReference type="EMBL" id="MBT2159695.1"/>
    </source>
</evidence>
<dbReference type="InterPro" id="IPR008929">
    <property type="entry name" value="Chondroitin_lyas"/>
</dbReference>
<accession>A0ABS5W9I4</accession>
<sequence length="666" mass="75274">MYKRISISSLLFTLLLTSFTFAQDTQELEAEQAANKKLKGESVLVNLMKTKNSSLKKELEGVHPRVFLTQSEIEGLKDKTKSQKELWQTALSRVRAMTIEPTPAPAQDRRVQNPVGLGIPEAALAYKITGEKKYLDAAKKYMEAALSYDVWGYVYNKPDVDLAAGHLLYGLGWGYDLLYHDLTPTEREKYKAKLIRQARLLYDFYKPKSGKTYAYSQNHTFIPMTGLAVAAYALQGETPEANDWAALPRAIYEGVLGTYSDDGFYYEGIEYWIFSTPWLIHYLDVQLHATGEDLFEAAPGLKLIHKYIAHATLPGGEFHFDYGDTYTGGLTRSKKSEDYSRERIDGHFQSSYNILYNLANKFQNGEAQGVANWLKEKGQVSAEEMWTFIWYNPTVKTIPIEKQETWHYFKDHDVVFWRSSWDDDATAFSFKCGPSEGHAAIEKQLKYPEWRLSSGHAHPDAGSFIIWANGEYLTGDSGYEGLTMTQSHNTLVFDGKGQNHEGEGHDIFYGIPYERINKIRIIDAQLDANQVSILADVTAAYEPEVGVKKFTRKFEFKAPGSFTITDDIETNSPKIITSFLHADNTINQISENTFEFEPKETSLLVKIIAPKIFETKVDANILTAPGKPGFVDEGGDEERGVKLAITTKEKVSTAEFAMKLTIKKEK</sequence>
<dbReference type="PANTHER" id="PTHR15532:SF5">
    <property type="entry name" value="SULFOTRANSFERASE DOMAIN-CONTAINING PROTEIN"/>
    <property type="match status" value="1"/>
</dbReference>
<gene>
    <name evidence="12" type="ORF">HW347_00380</name>
</gene>
<dbReference type="Proteomes" id="UP000740413">
    <property type="component" value="Unassembled WGS sequence"/>
</dbReference>
<dbReference type="InterPro" id="IPR032518">
    <property type="entry name" value="HepII_N"/>
</dbReference>
<name>A0ABS5W9I4_9FLAO</name>
<evidence type="ECO:0000256" key="8">
    <source>
        <dbReference type="ARBA" id="ARBA00023235"/>
    </source>
</evidence>
<dbReference type="Pfam" id="PF07940">
    <property type="entry name" value="Hepar_II_III_C"/>
    <property type="match status" value="1"/>
</dbReference>
<dbReference type="InterPro" id="IPR052447">
    <property type="entry name" value="Dermatan-Sulfate_Isomerase"/>
</dbReference>
<keyword evidence="8" id="KW-0413">Isomerase</keyword>